<comment type="caution">
    <text evidence="1">The sequence shown here is derived from an EMBL/GenBank/DDBJ whole genome shotgun (WGS) entry which is preliminary data.</text>
</comment>
<dbReference type="GO" id="GO:0003676">
    <property type="term" value="F:nucleic acid binding"/>
    <property type="evidence" value="ECO:0007669"/>
    <property type="project" value="InterPro"/>
</dbReference>
<keyword evidence="2" id="KW-1185">Reference proteome</keyword>
<accession>A0A8X6S8G8</accession>
<protein>
    <recommendedName>
        <fullName evidence="3">Transposase</fullName>
    </recommendedName>
</protein>
<name>A0A8X6S8G8_TRICX</name>
<dbReference type="EMBL" id="BMAU01021245">
    <property type="protein sequence ID" value="GFY04767.1"/>
    <property type="molecule type" value="Genomic_DNA"/>
</dbReference>
<evidence type="ECO:0000313" key="2">
    <source>
        <dbReference type="Proteomes" id="UP000887159"/>
    </source>
</evidence>
<gene>
    <name evidence="1" type="primary">EVAR_67071_1</name>
    <name evidence="1" type="ORF">TNCV_420211</name>
</gene>
<dbReference type="AlphaFoldDB" id="A0A8X6S8G8"/>
<evidence type="ECO:0000313" key="1">
    <source>
        <dbReference type="EMBL" id="GFY04767.1"/>
    </source>
</evidence>
<proteinExistence type="predicted"/>
<dbReference type="Proteomes" id="UP000887159">
    <property type="component" value="Unassembled WGS sequence"/>
</dbReference>
<dbReference type="InterPro" id="IPR036397">
    <property type="entry name" value="RNaseH_sf"/>
</dbReference>
<dbReference type="PANTHER" id="PTHR47326:SF1">
    <property type="entry name" value="HTH PSQ-TYPE DOMAIN-CONTAINING PROTEIN"/>
    <property type="match status" value="1"/>
</dbReference>
<organism evidence="1 2">
    <name type="scientific">Trichonephila clavipes</name>
    <name type="common">Golden silk orbweaver</name>
    <name type="synonym">Nephila clavipes</name>
    <dbReference type="NCBI Taxonomy" id="2585209"/>
    <lineage>
        <taxon>Eukaryota</taxon>
        <taxon>Metazoa</taxon>
        <taxon>Ecdysozoa</taxon>
        <taxon>Arthropoda</taxon>
        <taxon>Chelicerata</taxon>
        <taxon>Arachnida</taxon>
        <taxon>Araneae</taxon>
        <taxon>Araneomorphae</taxon>
        <taxon>Entelegynae</taxon>
        <taxon>Araneoidea</taxon>
        <taxon>Nephilidae</taxon>
        <taxon>Trichonephila</taxon>
    </lineage>
</organism>
<sequence>MTRTRSSLAIHQNDHQARRRFVEWAQNEMAVVPDFHKRILFSDEAHFWLNGYVNKQNGRIWNEANPQVYIETPLHPEKLTVWCALWAGGIIGP</sequence>
<reference evidence="1" key="1">
    <citation type="submission" date="2020-08" db="EMBL/GenBank/DDBJ databases">
        <title>Multicomponent nature underlies the extraordinary mechanical properties of spider dragline silk.</title>
        <authorList>
            <person name="Kono N."/>
            <person name="Nakamura H."/>
            <person name="Mori M."/>
            <person name="Yoshida Y."/>
            <person name="Ohtoshi R."/>
            <person name="Malay A.D."/>
            <person name="Moran D.A.P."/>
            <person name="Tomita M."/>
            <person name="Numata K."/>
            <person name="Arakawa K."/>
        </authorList>
    </citation>
    <scope>NUCLEOTIDE SEQUENCE</scope>
</reference>
<dbReference type="Gene3D" id="3.30.420.10">
    <property type="entry name" value="Ribonuclease H-like superfamily/Ribonuclease H"/>
    <property type="match status" value="1"/>
</dbReference>
<evidence type="ECO:0008006" key="3">
    <source>
        <dbReference type="Google" id="ProtNLM"/>
    </source>
</evidence>
<dbReference type="PANTHER" id="PTHR47326">
    <property type="entry name" value="TRANSPOSABLE ELEMENT TC3 TRANSPOSASE-LIKE PROTEIN"/>
    <property type="match status" value="1"/>
</dbReference>